<evidence type="ECO:0000256" key="1">
    <source>
        <dbReference type="SAM" id="MobiDB-lite"/>
    </source>
</evidence>
<organism evidence="2 3">
    <name type="scientific">Linum trigynum</name>
    <dbReference type="NCBI Taxonomy" id="586398"/>
    <lineage>
        <taxon>Eukaryota</taxon>
        <taxon>Viridiplantae</taxon>
        <taxon>Streptophyta</taxon>
        <taxon>Embryophyta</taxon>
        <taxon>Tracheophyta</taxon>
        <taxon>Spermatophyta</taxon>
        <taxon>Magnoliopsida</taxon>
        <taxon>eudicotyledons</taxon>
        <taxon>Gunneridae</taxon>
        <taxon>Pentapetalae</taxon>
        <taxon>rosids</taxon>
        <taxon>fabids</taxon>
        <taxon>Malpighiales</taxon>
        <taxon>Linaceae</taxon>
        <taxon>Linum</taxon>
    </lineage>
</organism>
<keyword evidence="3" id="KW-1185">Reference proteome</keyword>
<dbReference type="EMBL" id="OZ034818">
    <property type="protein sequence ID" value="CAL1390371.1"/>
    <property type="molecule type" value="Genomic_DNA"/>
</dbReference>
<accession>A0AAV2EWN6</accession>
<proteinExistence type="predicted"/>
<evidence type="ECO:0000313" key="3">
    <source>
        <dbReference type="Proteomes" id="UP001497516"/>
    </source>
</evidence>
<reference evidence="2 3" key="1">
    <citation type="submission" date="2024-04" db="EMBL/GenBank/DDBJ databases">
        <authorList>
            <person name="Fracassetti M."/>
        </authorList>
    </citation>
    <scope>NUCLEOTIDE SEQUENCE [LARGE SCALE GENOMIC DNA]</scope>
</reference>
<feature type="region of interest" description="Disordered" evidence="1">
    <location>
        <begin position="1"/>
        <end position="28"/>
    </location>
</feature>
<name>A0AAV2EWN6_9ROSI</name>
<dbReference type="Proteomes" id="UP001497516">
    <property type="component" value="Chromosome 5"/>
</dbReference>
<gene>
    <name evidence="2" type="ORF">LTRI10_LOCUS31163</name>
</gene>
<dbReference type="AlphaFoldDB" id="A0AAV2EWN6"/>
<sequence>MAGERRRRVGERERNAFTTTGGKVSQGRHLTVQQHFAEIPRSTQLSENPINSKGKRISMLWLENQPHTILGFPTGFPLRRRGILTTKTSS</sequence>
<protein>
    <submittedName>
        <fullName evidence="2">Uncharacterized protein</fullName>
    </submittedName>
</protein>
<evidence type="ECO:0000313" key="2">
    <source>
        <dbReference type="EMBL" id="CAL1390371.1"/>
    </source>
</evidence>